<protein>
    <submittedName>
        <fullName evidence="1">Uncharacterized protein</fullName>
    </submittedName>
</protein>
<dbReference type="GO" id="GO:0016757">
    <property type="term" value="F:glycosyltransferase activity"/>
    <property type="evidence" value="ECO:0007669"/>
    <property type="project" value="InterPro"/>
</dbReference>
<dbReference type="EMBL" id="AMZH03011610">
    <property type="protein sequence ID" value="RRT52548.1"/>
    <property type="molecule type" value="Genomic_DNA"/>
</dbReference>
<gene>
    <name evidence="1" type="ORF">B296_00042071</name>
</gene>
<dbReference type="AlphaFoldDB" id="A0A426YLF1"/>
<evidence type="ECO:0000313" key="1">
    <source>
        <dbReference type="EMBL" id="RRT52548.1"/>
    </source>
</evidence>
<evidence type="ECO:0000313" key="2">
    <source>
        <dbReference type="Proteomes" id="UP000287651"/>
    </source>
</evidence>
<organism evidence="1 2">
    <name type="scientific">Ensete ventricosum</name>
    <name type="common">Abyssinian banana</name>
    <name type="synonym">Musa ensete</name>
    <dbReference type="NCBI Taxonomy" id="4639"/>
    <lineage>
        <taxon>Eukaryota</taxon>
        <taxon>Viridiplantae</taxon>
        <taxon>Streptophyta</taxon>
        <taxon>Embryophyta</taxon>
        <taxon>Tracheophyta</taxon>
        <taxon>Spermatophyta</taxon>
        <taxon>Magnoliopsida</taxon>
        <taxon>Liliopsida</taxon>
        <taxon>Zingiberales</taxon>
        <taxon>Musaceae</taxon>
        <taxon>Ensete</taxon>
    </lineage>
</organism>
<dbReference type="InterPro" id="IPR007657">
    <property type="entry name" value="Glycosyltransferase_61"/>
</dbReference>
<reference evidence="1 2" key="1">
    <citation type="journal article" date="2014" name="Agronomy (Basel)">
        <title>A Draft Genome Sequence for Ensete ventricosum, the Drought-Tolerant Tree Against Hunger.</title>
        <authorList>
            <person name="Harrison J."/>
            <person name="Moore K.A."/>
            <person name="Paszkiewicz K."/>
            <person name="Jones T."/>
            <person name="Grant M."/>
            <person name="Ambacheew D."/>
            <person name="Muzemil S."/>
            <person name="Studholme D.J."/>
        </authorList>
    </citation>
    <scope>NUCLEOTIDE SEQUENCE [LARGE SCALE GENOMIC DNA]</scope>
</reference>
<accession>A0A426YLF1</accession>
<name>A0A426YLF1_ENSVE</name>
<dbReference type="PANTHER" id="PTHR20961">
    <property type="entry name" value="GLYCOSYLTRANSFERASE"/>
    <property type="match status" value="1"/>
</dbReference>
<proteinExistence type="predicted"/>
<comment type="caution">
    <text evidence="1">The sequence shown here is derived from an EMBL/GenBank/DDBJ whole genome shotgun (WGS) entry which is preliminary data.</text>
</comment>
<dbReference type="Proteomes" id="UP000287651">
    <property type="component" value="Unassembled WGS sequence"/>
</dbReference>
<sequence>MDKITFHLNRGLNDFVFLPTDDAIVIQVVPQGKLDWIAINFYAEPAMGMKLRYLQCDISVEESTLKEAYSRDQRQGWFIYLKQQDVELDVNRCRPVLEKVLELLREKISSRRTASSIHMSSYSSLVPSFGVLVKEMQPGLWSLRAITPLTLNLS</sequence>
<dbReference type="PANTHER" id="PTHR20961:SF144">
    <property type="entry name" value="OS01G0119100 PROTEIN"/>
    <property type="match status" value="1"/>
</dbReference>